<evidence type="ECO:0000256" key="3">
    <source>
        <dbReference type="ARBA" id="ARBA00023199"/>
    </source>
</evidence>
<dbReference type="Gene3D" id="3.40.1170.60">
    <property type="match status" value="1"/>
</dbReference>
<dbReference type="PROSITE" id="PS50173">
    <property type="entry name" value="UMUC"/>
    <property type="match status" value="1"/>
</dbReference>
<evidence type="ECO:0000313" key="8">
    <source>
        <dbReference type="Proteomes" id="UP000006250"/>
    </source>
</evidence>
<dbReference type="Proteomes" id="UP000006250">
    <property type="component" value="Unassembled WGS sequence"/>
</dbReference>
<sequence>MPPRQILALVDCNSFYASCEKVFVPSLANRPVVVLSNNDGCVIARSAEAKAAGIPMGKPAFECRELFRRHNAAVFSSNYTLYGDMSARVMKTLARFSPNLEIYSIDEAFLELTGMPYDVVAYSRHIRETVGRWTGIPVSIGLGPTKTLAKVANKLAKKDASLEGVLDFEACADPDAVLERVPVEDVWGIGRRYAAMLERLGVRNARQFRDLPRDLVKKRMTIGGLHTQLELRGIPCLDLETIAPVKKSVAASRSFSKPVLAIEDMREAVATYVTRAAERMRAARLLANGVTVWVQTNTFIEGEPQYANSAYAALPVATAHTAAIIRAAIRVLERIFRKGYRYKKAGIMLSGLERLKSRQLSLLEPAPEAGGRGERLMRVLDAINDRFGRDTLTFAACGIEQDWRMKQALRSPHYTTNWRDILEVKAI</sequence>
<dbReference type="Pfam" id="PF13438">
    <property type="entry name" value="DUF4113"/>
    <property type="match status" value="1"/>
</dbReference>
<dbReference type="Gene3D" id="1.10.150.20">
    <property type="entry name" value="5' to 3' exonuclease, C-terminal subdomain"/>
    <property type="match status" value="1"/>
</dbReference>
<dbReference type="InterPro" id="IPR001126">
    <property type="entry name" value="UmuC"/>
</dbReference>
<evidence type="ECO:0000259" key="6">
    <source>
        <dbReference type="PROSITE" id="PS50173"/>
    </source>
</evidence>
<dbReference type="PANTHER" id="PTHR11076">
    <property type="entry name" value="DNA REPAIR POLYMERASE UMUC / TRANSFERASE FAMILY MEMBER"/>
    <property type="match status" value="1"/>
</dbReference>
<keyword evidence="7" id="KW-0808">Transferase</keyword>
<dbReference type="AlphaFoldDB" id="E1JQZ3"/>
<keyword evidence="8" id="KW-1185">Reference proteome</keyword>
<dbReference type="Gene3D" id="3.30.70.270">
    <property type="match status" value="1"/>
</dbReference>
<dbReference type="CDD" id="cd01700">
    <property type="entry name" value="PolY_Pol_V_umuC"/>
    <property type="match status" value="1"/>
</dbReference>
<keyword evidence="4" id="KW-0234">DNA repair</keyword>
<evidence type="ECO:0000313" key="7">
    <source>
        <dbReference type="EMBL" id="EFL52994.1"/>
    </source>
</evidence>
<proteinExistence type="inferred from homology"/>
<dbReference type="STRING" id="596151.DesfrDRAFT_0042"/>
<keyword evidence="5" id="KW-0742">SOS response</keyword>
<dbReference type="SUPFAM" id="SSF100879">
    <property type="entry name" value="Lesion bypass DNA polymerase (Y-family), little finger domain"/>
    <property type="match status" value="1"/>
</dbReference>
<dbReference type="InterPro" id="IPR017961">
    <property type="entry name" value="DNA_pol_Y-fam_little_finger"/>
</dbReference>
<evidence type="ECO:0000256" key="5">
    <source>
        <dbReference type="ARBA" id="ARBA00023236"/>
    </source>
</evidence>
<dbReference type="GO" id="GO:0006281">
    <property type="term" value="P:DNA repair"/>
    <property type="evidence" value="ECO:0007669"/>
    <property type="project" value="UniProtKB-KW"/>
</dbReference>
<keyword evidence="2" id="KW-0227">DNA damage</keyword>
<dbReference type="InterPro" id="IPR043128">
    <property type="entry name" value="Rev_trsase/Diguanyl_cyclase"/>
</dbReference>
<dbReference type="InterPro" id="IPR036775">
    <property type="entry name" value="DNA_pol_Y-fam_lit_finger_sf"/>
</dbReference>
<dbReference type="InterPro" id="IPR025188">
    <property type="entry name" value="DUF4113"/>
</dbReference>
<dbReference type="InterPro" id="IPR043502">
    <property type="entry name" value="DNA/RNA_pol_sf"/>
</dbReference>
<dbReference type="eggNOG" id="COG0389">
    <property type="taxonomic scope" value="Bacteria"/>
</dbReference>
<keyword evidence="7" id="KW-0548">Nucleotidyltransferase</keyword>
<evidence type="ECO:0000256" key="1">
    <source>
        <dbReference type="ARBA" id="ARBA00010945"/>
    </source>
</evidence>
<dbReference type="InterPro" id="IPR050116">
    <property type="entry name" value="DNA_polymerase-Y"/>
</dbReference>
<comment type="similarity">
    <text evidence="1">Belongs to the DNA polymerase type-Y family.</text>
</comment>
<dbReference type="Gene3D" id="3.30.1490.100">
    <property type="entry name" value="DNA polymerase, Y-family, little finger domain"/>
    <property type="match status" value="1"/>
</dbReference>
<feature type="domain" description="UmuC" evidence="6">
    <location>
        <begin position="7"/>
        <end position="190"/>
    </location>
</feature>
<evidence type="ECO:0000256" key="4">
    <source>
        <dbReference type="ARBA" id="ARBA00023204"/>
    </source>
</evidence>
<accession>E1JQZ3</accession>
<keyword evidence="3" id="KW-0741">SOS mutagenesis</keyword>
<dbReference type="EMBL" id="AECZ01000001">
    <property type="protein sequence ID" value="EFL52994.1"/>
    <property type="molecule type" value="Genomic_DNA"/>
</dbReference>
<dbReference type="SUPFAM" id="SSF56672">
    <property type="entry name" value="DNA/RNA polymerases"/>
    <property type="match status" value="1"/>
</dbReference>
<dbReference type="GO" id="GO:0009432">
    <property type="term" value="P:SOS response"/>
    <property type="evidence" value="ECO:0007669"/>
    <property type="project" value="UniProtKB-KW"/>
</dbReference>
<reference evidence="7 8" key="1">
    <citation type="submission" date="2010-08" db="EMBL/GenBank/DDBJ databases">
        <title>The draft genome of Desulfovibrio fructosovorans JJ.</title>
        <authorList>
            <consortium name="US DOE Joint Genome Institute (JGI-PGF)"/>
            <person name="Lucas S."/>
            <person name="Copeland A."/>
            <person name="Lapidus A."/>
            <person name="Cheng J.-F."/>
            <person name="Bruce D."/>
            <person name="Goodwin L."/>
            <person name="Pitluck S."/>
            <person name="Land M.L."/>
            <person name="Hauser L."/>
            <person name="Chang Y.-J."/>
            <person name="Jeffries C."/>
            <person name="Wall J.D."/>
            <person name="Stahl D.A."/>
            <person name="Arkin A.P."/>
            <person name="Dehal P."/>
            <person name="Stolyar S.M."/>
            <person name="Hazen T.C."/>
            <person name="Woyke T.J."/>
        </authorList>
    </citation>
    <scope>NUCLEOTIDE SEQUENCE [LARGE SCALE GENOMIC DNA]</scope>
    <source>
        <strain evidence="7 8">JJ</strain>
    </source>
</reference>
<dbReference type="Pfam" id="PF00817">
    <property type="entry name" value="IMS"/>
    <property type="match status" value="1"/>
</dbReference>
<dbReference type="GO" id="GO:0005829">
    <property type="term" value="C:cytosol"/>
    <property type="evidence" value="ECO:0007669"/>
    <property type="project" value="TreeGrafter"/>
</dbReference>
<dbReference type="OrthoDB" id="9808813at2"/>
<dbReference type="NCBIfam" id="NF002955">
    <property type="entry name" value="PRK03609.1"/>
    <property type="match status" value="1"/>
</dbReference>
<dbReference type="GO" id="GO:0003887">
    <property type="term" value="F:DNA-directed DNA polymerase activity"/>
    <property type="evidence" value="ECO:0007669"/>
    <property type="project" value="UniProtKB-KW"/>
</dbReference>
<comment type="caution">
    <text evidence="7">The sequence shown here is derived from an EMBL/GenBank/DDBJ whole genome shotgun (WGS) entry which is preliminary data.</text>
</comment>
<keyword evidence="7" id="KW-0239">DNA-directed DNA polymerase</keyword>
<dbReference type="PANTHER" id="PTHR11076:SF34">
    <property type="entry name" value="PROTEIN UMUC"/>
    <property type="match status" value="1"/>
</dbReference>
<dbReference type="RefSeq" id="WP_005989966.1">
    <property type="nucleotide sequence ID" value="NZ_AECZ01000001.1"/>
</dbReference>
<name>E1JQZ3_SOLFR</name>
<gene>
    <name evidence="7" type="ORF">DesfrDRAFT_0042</name>
</gene>
<organism evidence="7 8">
    <name type="scientific">Solidesulfovibrio fructosivorans JJ]</name>
    <dbReference type="NCBI Taxonomy" id="596151"/>
    <lineage>
        <taxon>Bacteria</taxon>
        <taxon>Pseudomonadati</taxon>
        <taxon>Thermodesulfobacteriota</taxon>
        <taxon>Desulfovibrionia</taxon>
        <taxon>Desulfovibrionales</taxon>
        <taxon>Desulfovibrionaceae</taxon>
        <taxon>Solidesulfovibrio</taxon>
    </lineage>
</organism>
<dbReference type="GO" id="GO:0003684">
    <property type="term" value="F:damaged DNA binding"/>
    <property type="evidence" value="ECO:0007669"/>
    <property type="project" value="InterPro"/>
</dbReference>
<dbReference type="GO" id="GO:0042276">
    <property type="term" value="P:error-prone translesion synthesis"/>
    <property type="evidence" value="ECO:0007669"/>
    <property type="project" value="TreeGrafter"/>
</dbReference>
<evidence type="ECO:0000256" key="2">
    <source>
        <dbReference type="ARBA" id="ARBA00022763"/>
    </source>
</evidence>
<protein>
    <submittedName>
        <fullName evidence="7">DNA-directed DNA polymerase</fullName>
        <ecNumber evidence="7">2.7.7.7</ecNumber>
    </submittedName>
</protein>
<dbReference type="EC" id="2.7.7.7" evidence="7"/>
<dbReference type="Pfam" id="PF11799">
    <property type="entry name" value="IMS_C"/>
    <property type="match status" value="1"/>
</dbReference>